<dbReference type="AlphaFoldDB" id="N1PI01"/>
<organism evidence="1 2">
    <name type="scientific">Dothistroma septosporum (strain NZE10 / CBS 128990)</name>
    <name type="common">Red band needle blight fungus</name>
    <name type="synonym">Mycosphaerella pini</name>
    <dbReference type="NCBI Taxonomy" id="675120"/>
    <lineage>
        <taxon>Eukaryota</taxon>
        <taxon>Fungi</taxon>
        <taxon>Dikarya</taxon>
        <taxon>Ascomycota</taxon>
        <taxon>Pezizomycotina</taxon>
        <taxon>Dothideomycetes</taxon>
        <taxon>Dothideomycetidae</taxon>
        <taxon>Mycosphaerellales</taxon>
        <taxon>Mycosphaerellaceae</taxon>
        <taxon>Dothistroma</taxon>
    </lineage>
</organism>
<feature type="non-terminal residue" evidence="1">
    <location>
        <position position="1"/>
    </location>
</feature>
<keyword evidence="2" id="KW-1185">Reference proteome</keyword>
<reference evidence="1 2" key="2">
    <citation type="journal article" date="2012" name="PLoS Pathog.">
        <title>Diverse lifestyles and strategies of plant pathogenesis encoded in the genomes of eighteen Dothideomycetes fungi.</title>
        <authorList>
            <person name="Ohm R.A."/>
            <person name="Feau N."/>
            <person name="Henrissat B."/>
            <person name="Schoch C.L."/>
            <person name="Horwitz B.A."/>
            <person name="Barry K.W."/>
            <person name="Condon B.J."/>
            <person name="Copeland A.C."/>
            <person name="Dhillon B."/>
            <person name="Glaser F."/>
            <person name="Hesse C.N."/>
            <person name="Kosti I."/>
            <person name="LaButti K."/>
            <person name="Lindquist E.A."/>
            <person name="Lucas S."/>
            <person name="Salamov A.A."/>
            <person name="Bradshaw R.E."/>
            <person name="Ciuffetti L."/>
            <person name="Hamelin R.C."/>
            <person name="Kema G.H.J."/>
            <person name="Lawrence C."/>
            <person name="Scott J.A."/>
            <person name="Spatafora J.W."/>
            <person name="Turgeon B.G."/>
            <person name="de Wit P.J.G.M."/>
            <person name="Zhong S."/>
            <person name="Goodwin S.B."/>
            <person name="Grigoriev I.V."/>
        </authorList>
    </citation>
    <scope>NUCLEOTIDE SEQUENCE [LARGE SCALE GENOMIC DNA]</scope>
    <source>
        <strain evidence="2">NZE10 / CBS 128990</strain>
    </source>
</reference>
<reference evidence="2" key="1">
    <citation type="journal article" date="2012" name="PLoS Genet.">
        <title>The genomes of the fungal plant pathogens Cladosporium fulvum and Dothistroma septosporum reveal adaptation to different hosts and lifestyles but also signatures of common ancestry.</title>
        <authorList>
            <person name="de Wit P.J.G.M."/>
            <person name="van der Burgt A."/>
            <person name="Oekmen B."/>
            <person name="Stergiopoulos I."/>
            <person name="Abd-Elsalam K.A."/>
            <person name="Aerts A.L."/>
            <person name="Bahkali A.H."/>
            <person name="Beenen H.G."/>
            <person name="Chettri P."/>
            <person name="Cox M.P."/>
            <person name="Datema E."/>
            <person name="de Vries R.P."/>
            <person name="Dhillon B."/>
            <person name="Ganley A.R."/>
            <person name="Griffiths S.A."/>
            <person name="Guo Y."/>
            <person name="Hamelin R.C."/>
            <person name="Henrissat B."/>
            <person name="Kabir M.S."/>
            <person name="Jashni M.K."/>
            <person name="Kema G."/>
            <person name="Klaubauf S."/>
            <person name="Lapidus A."/>
            <person name="Levasseur A."/>
            <person name="Lindquist E."/>
            <person name="Mehrabi R."/>
            <person name="Ohm R.A."/>
            <person name="Owen T.J."/>
            <person name="Salamov A."/>
            <person name="Schwelm A."/>
            <person name="Schijlen E."/>
            <person name="Sun H."/>
            <person name="van den Burg H.A."/>
            <person name="van Ham R.C.H.J."/>
            <person name="Zhang S."/>
            <person name="Goodwin S.B."/>
            <person name="Grigoriev I.V."/>
            <person name="Collemare J."/>
            <person name="Bradshaw R.E."/>
        </authorList>
    </citation>
    <scope>NUCLEOTIDE SEQUENCE [LARGE SCALE GENOMIC DNA]</scope>
    <source>
        <strain evidence="2">NZE10 / CBS 128990</strain>
    </source>
</reference>
<proteinExistence type="predicted"/>
<evidence type="ECO:0000313" key="2">
    <source>
        <dbReference type="Proteomes" id="UP000016933"/>
    </source>
</evidence>
<feature type="non-terminal residue" evidence="1">
    <location>
        <position position="109"/>
    </location>
</feature>
<name>N1PI01_DOTSN</name>
<sequence length="109" mass="13190">LLGLPQEVRNKIYRHVLVYGRSIPITPDFCGTPGLIRTNRQLHEETMNIWLHHNIFILHVRDCCPVAPQGFFIGNKHQRHWLYQAPWLTYTWSGEHHWDNLRDWLRIYH</sequence>
<protein>
    <submittedName>
        <fullName evidence="1">Uncharacterized protein</fullName>
    </submittedName>
</protein>
<dbReference type="OrthoDB" id="3934270at2759"/>
<dbReference type="Proteomes" id="UP000016933">
    <property type="component" value="Unassembled WGS sequence"/>
</dbReference>
<dbReference type="HOGENOM" id="CLU_2190154_0_0_1"/>
<accession>N1PI01</accession>
<evidence type="ECO:0000313" key="1">
    <source>
        <dbReference type="EMBL" id="EME42022.1"/>
    </source>
</evidence>
<dbReference type="EMBL" id="KB446541">
    <property type="protein sequence ID" value="EME42022.1"/>
    <property type="molecule type" value="Genomic_DNA"/>
</dbReference>
<gene>
    <name evidence="1" type="ORF">DOTSEDRAFT_105810</name>
</gene>